<dbReference type="EMBL" id="CP007784">
    <property type="protein sequence ID" value="AIO35028.1"/>
    <property type="molecule type" value="Genomic_DNA"/>
</dbReference>
<reference evidence="1 2" key="1">
    <citation type="submission" date="2014-05" db="EMBL/GenBank/DDBJ databases">
        <authorList>
            <person name="Bishop-Lilly K.A."/>
            <person name="Broomall S.M."/>
            <person name="Chain P.S."/>
            <person name="Chertkov O."/>
            <person name="Coyne S.R."/>
            <person name="Daligault H.E."/>
            <person name="Davenport K.W."/>
            <person name="Erkkila T."/>
            <person name="Frey K.G."/>
            <person name="Gibbons H.S."/>
            <person name="Gu W."/>
            <person name="Jaissle J."/>
            <person name="Johnson S.L."/>
            <person name="Koroleva G.I."/>
            <person name="Ladner J.T."/>
            <person name="Lo C.-C."/>
            <person name="Minogue T.D."/>
            <person name="Munk C."/>
            <person name="Palacios G.F."/>
            <person name="Redden C.L."/>
            <person name="Rosenzweig C.N."/>
            <person name="Scholz M.B."/>
            <person name="Teshima H."/>
            <person name="Xu Y."/>
        </authorList>
    </citation>
    <scope>NUCLEOTIDE SEQUENCE [LARGE SCALE GENOMIC DNA]</scope>
    <source>
        <strain evidence="1 2">DDS 22E-1</strain>
    </source>
</reference>
<evidence type="ECO:0000313" key="2">
    <source>
        <dbReference type="Proteomes" id="UP000029413"/>
    </source>
</evidence>
<evidence type="ECO:0000313" key="1">
    <source>
        <dbReference type="EMBL" id="AIO35028.1"/>
    </source>
</evidence>
<dbReference type="Proteomes" id="UP000029413">
    <property type="component" value="Chromosome 2"/>
</dbReference>
<organism evidence="1 2">
    <name type="scientific">Burkholderia cenocepacia</name>
    <dbReference type="NCBI Taxonomy" id="95486"/>
    <lineage>
        <taxon>Bacteria</taxon>
        <taxon>Pseudomonadati</taxon>
        <taxon>Pseudomonadota</taxon>
        <taxon>Betaproteobacteria</taxon>
        <taxon>Burkholderiales</taxon>
        <taxon>Burkholderiaceae</taxon>
        <taxon>Burkholderia</taxon>
        <taxon>Burkholderia cepacia complex</taxon>
    </lineage>
</organism>
<accession>A0AAN0VPD3</accession>
<protein>
    <submittedName>
        <fullName evidence="1">Uncharacterized protein</fullName>
    </submittedName>
</protein>
<proteinExistence type="predicted"/>
<dbReference type="AlphaFoldDB" id="A0AAN0VPD3"/>
<name>A0AAN0VPD3_9BURK</name>
<sequence>MALPFGFGVSSDVIPVMWTTNILSFDAEGGDSAEWPGAVEEGAGNQCGGVRARGGAKAGKRACKAAAARRPRRIARAGRQAAGRYCLAGAVVATLSSAGGMNVSSCAVTDS</sequence>
<dbReference type="KEGG" id="bcen:DM39_4522"/>
<keyword evidence="2" id="KW-1185">Reference proteome</keyword>
<gene>
    <name evidence="1" type="ORF">DM39_4522</name>
</gene>